<dbReference type="PANTHER" id="PTHR11806:SF2">
    <property type="entry name" value="METHYLENETETRAHYDROFOLATE--TRNA-(URACIL-5-)-METHYLTRANSFERASE TRMFO"/>
    <property type="match status" value="1"/>
</dbReference>
<proteinExistence type="inferred from homology"/>
<gene>
    <name evidence="10" type="primary">trmFO</name>
    <name evidence="12" type="ORF">ENN98_05300</name>
</gene>
<evidence type="ECO:0000313" key="12">
    <source>
        <dbReference type="EMBL" id="HET98094.1"/>
    </source>
</evidence>
<evidence type="ECO:0000256" key="1">
    <source>
        <dbReference type="ARBA" id="ARBA00001974"/>
    </source>
</evidence>
<comment type="subcellular location">
    <subcellularLocation>
        <location evidence="10">Cytoplasm</location>
    </subcellularLocation>
</comment>
<dbReference type="Gene3D" id="3.50.50.60">
    <property type="entry name" value="FAD/NAD(P)-binding domain"/>
    <property type="match status" value="2"/>
</dbReference>
<comment type="function">
    <text evidence="10">Catalyzes the folate-dependent formation of 5-methyl-uridine at position 54 (M-5-U54) in all tRNAs.</text>
</comment>
<dbReference type="InterPro" id="IPR004417">
    <property type="entry name" value="TrmFO"/>
</dbReference>
<keyword evidence="9 10" id="KW-0520">NAD</keyword>
<dbReference type="InterPro" id="IPR040131">
    <property type="entry name" value="MnmG_N"/>
</dbReference>
<dbReference type="EMBL" id="DSDS01000121">
    <property type="protein sequence ID" value="HET98094.1"/>
    <property type="molecule type" value="Genomic_DNA"/>
</dbReference>
<dbReference type="InterPro" id="IPR036188">
    <property type="entry name" value="FAD/NAD-bd_sf"/>
</dbReference>
<feature type="domain" description="MnmG N-terminal" evidence="11">
    <location>
        <begin position="5"/>
        <end position="369"/>
    </location>
</feature>
<keyword evidence="4 10" id="KW-0285">Flavoprotein</keyword>
<comment type="catalytic activity">
    <reaction evidence="10">
        <text>uridine(54) in tRNA + (6R)-5,10-methylene-5,6,7,8-tetrahydrofolate + NADPH + H(+) = 5-methyluridine(54) in tRNA + (6S)-5,6,7,8-tetrahydrofolate + NADP(+)</text>
        <dbReference type="Rhea" id="RHEA:62372"/>
        <dbReference type="Rhea" id="RHEA-COMP:10167"/>
        <dbReference type="Rhea" id="RHEA-COMP:10193"/>
        <dbReference type="ChEBI" id="CHEBI:15378"/>
        <dbReference type="ChEBI" id="CHEBI:15636"/>
        <dbReference type="ChEBI" id="CHEBI:57453"/>
        <dbReference type="ChEBI" id="CHEBI:57783"/>
        <dbReference type="ChEBI" id="CHEBI:58349"/>
        <dbReference type="ChEBI" id="CHEBI:65315"/>
        <dbReference type="ChEBI" id="CHEBI:74447"/>
        <dbReference type="EC" id="2.1.1.74"/>
    </reaction>
</comment>
<keyword evidence="5 10" id="KW-0808">Transferase</keyword>
<keyword evidence="2 10" id="KW-0963">Cytoplasm</keyword>
<keyword evidence="7 10" id="KW-0274">FAD</keyword>
<dbReference type="NCBIfam" id="NF003739">
    <property type="entry name" value="PRK05335.1"/>
    <property type="match status" value="1"/>
</dbReference>
<evidence type="ECO:0000256" key="2">
    <source>
        <dbReference type="ARBA" id="ARBA00022490"/>
    </source>
</evidence>
<comment type="catalytic activity">
    <reaction evidence="10">
        <text>uridine(54) in tRNA + (6R)-5,10-methylene-5,6,7,8-tetrahydrofolate + NADH + H(+) = 5-methyluridine(54) in tRNA + (6S)-5,6,7,8-tetrahydrofolate + NAD(+)</text>
        <dbReference type="Rhea" id="RHEA:16873"/>
        <dbReference type="Rhea" id="RHEA-COMP:10167"/>
        <dbReference type="Rhea" id="RHEA-COMP:10193"/>
        <dbReference type="ChEBI" id="CHEBI:15378"/>
        <dbReference type="ChEBI" id="CHEBI:15636"/>
        <dbReference type="ChEBI" id="CHEBI:57453"/>
        <dbReference type="ChEBI" id="CHEBI:57540"/>
        <dbReference type="ChEBI" id="CHEBI:57945"/>
        <dbReference type="ChEBI" id="CHEBI:65315"/>
        <dbReference type="ChEBI" id="CHEBI:74447"/>
        <dbReference type="EC" id="2.1.1.74"/>
    </reaction>
</comment>
<accession>A0A7C2TL05</accession>
<dbReference type="GO" id="GO:0005829">
    <property type="term" value="C:cytosol"/>
    <property type="evidence" value="ECO:0007669"/>
    <property type="project" value="TreeGrafter"/>
</dbReference>
<evidence type="ECO:0000256" key="6">
    <source>
        <dbReference type="ARBA" id="ARBA00022694"/>
    </source>
</evidence>
<sequence>MSEKIAIIGGGLAGAEAAWQLARRGLPTVIYEMKPGAFSPAHRSPDLAELVCSNSLRAEGVHAAVGLLKEEMRRLNSLIMAAADATRIPAGRALAVDRELFARHVTTRLEQHPLITIVRRELNEIPPPDSTPLIIAAGPLASAALSTALARLIGAKHLAFYDAIAPIVYAESLDMSVVFQASRYEEGPGDYLNCPLNQEQYQALIAAMLAAEKVPLHDFEEPKYFEGCLPIEVMAARGEDAPRFGPMKPVGLIDPRTGREAYAVVQLRRENREGILYNLVGFQTKMTHPAQQRVLRLIPGLEKVEFARLGSIHRNTFVCAPKVLQPTLQLMARPDILLAGQISGVEGYVESTACGLLAGINAARLATGQAGTVPPPETAHGALITHLTSTEAKLFQPSNINFGLFPPLAGKKMPKRLRGEYRAQVALDALSRWQQQEKIEPEPAP</sequence>
<protein>
    <recommendedName>
        <fullName evidence="10">Methylenetetrahydrofolate--tRNA-(uracil-5-)-methyltransferase TrmFO</fullName>
        <ecNumber evidence="10">2.1.1.74</ecNumber>
    </recommendedName>
    <alternativeName>
        <fullName evidence="10">Folate-dependent tRNA (uracil-5-)-methyltransferase</fullName>
    </alternativeName>
    <alternativeName>
        <fullName evidence="10">Folate-dependent tRNA(M-5-U54)-methyltransferase</fullName>
    </alternativeName>
</protein>
<keyword evidence="3 10" id="KW-0489">Methyltransferase</keyword>
<evidence type="ECO:0000256" key="5">
    <source>
        <dbReference type="ARBA" id="ARBA00022679"/>
    </source>
</evidence>
<evidence type="ECO:0000256" key="3">
    <source>
        <dbReference type="ARBA" id="ARBA00022603"/>
    </source>
</evidence>
<name>A0A7C2TL05_9BACT</name>
<evidence type="ECO:0000256" key="10">
    <source>
        <dbReference type="HAMAP-Rule" id="MF_01037"/>
    </source>
</evidence>
<dbReference type="GO" id="GO:0002098">
    <property type="term" value="P:tRNA wobble uridine modification"/>
    <property type="evidence" value="ECO:0007669"/>
    <property type="project" value="TreeGrafter"/>
</dbReference>
<dbReference type="NCBIfam" id="TIGR00137">
    <property type="entry name" value="gid_trmFO"/>
    <property type="match status" value="1"/>
</dbReference>
<evidence type="ECO:0000259" key="11">
    <source>
        <dbReference type="Pfam" id="PF01134"/>
    </source>
</evidence>
<comment type="cofactor">
    <cofactor evidence="1 10">
        <name>FAD</name>
        <dbReference type="ChEBI" id="CHEBI:57692"/>
    </cofactor>
</comment>
<dbReference type="SUPFAM" id="SSF51905">
    <property type="entry name" value="FAD/NAD(P)-binding domain"/>
    <property type="match status" value="1"/>
</dbReference>
<evidence type="ECO:0000256" key="8">
    <source>
        <dbReference type="ARBA" id="ARBA00022857"/>
    </source>
</evidence>
<evidence type="ECO:0000256" key="7">
    <source>
        <dbReference type="ARBA" id="ARBA00022827"/>
    </source>
</evidence>
<dbReference type="GO" id="GO:0050660">
    <property type="term" value="F:flavin adenine dinucleotide binding"/>
    <property type="evidence" value="ECO:0007669"/>
    <property type="project" value="UniProtKB-UniRule"/>
</dbReference>
<evidence type="ECO:0000256" key="9">
    <source>
        <dbReference type="ARBA" id="ARBA00023027"/>
    </source>
</evidence>
<feature type="binding site" evidence="10">
    <location>
        <begin position="9"/>
        <end position="14"/>
    </location>
    <ligand>
        <name>FAD</name>
        <dbReference type="ChEBI" id="CHEBI:57692"/>
    </ligand>
</feature>
<comment type="similarity">
    <text evidence="10">Belongs to the MnmG family. TrmFO subfamily.</text>
</comment>
<dbReference type="InterPro" id="IPR002218">
    <property type="entry name" value="MnmG-rel"/>
</dbReference>
<dbReference type="HAMAP" id="MF_01037">
    <property type="entry name" value="TrmFO"/>
    <property type="match status" value="1"/>
</dbReference>
<dbReference type="Proteomes" id="UP000885986">
    <property type="component" value="Unassembled WGS sequence"/>
</dbReference>
<comment type="caution">
    <text evidence="12">The sequence shown here is derived from an EMBL/GenBank/DDBJ whole genome shotgun (WGS) entry which is preliminary data.</text>
</comment>
<reference evidence="12" key="1">
    <citation type="journal article" date="2020" name="mSystems">
        <title>Genome- and Community-Level Interaction Insights into Carbon Utilization and Element Cycling Functions of Hydrothermarchaeota in Hydrothermal Sediment.</title>
        <authorList>
            <person name="Zhou Z."/>
            <person name="Liu Y."/>
            <person name="Xu W."/>
            <person name="Pan J."/>
            <person name="Luo Z.H."/>
            <person name="Li M."/>
        </authorList>
    </citation>
    <scope>NUCLEOTIDE SEQUENCE [LARGE SCALE GENOMIC DNA]</scope>
    <source>
        <strain evidence="12">SpSt-1224</strain>
    </source>
</reference>
<dbReference type="PANTHER" id="PTHR11806">
    <property type="entry name" value="GLUCOSE INHIBITED DIVISION PROTEIN A"/>
    <property type="match status" value="1"/>
</dbReference>
<evidence type="ECO:0000256" key="4">
    <source>
        <dbReference type="ARBA" id="ARBA00022630"/>
    </source>
</evidence>
<keyword evidence="8 10" id="KW-0521">NADP</keyword>
<keyword evidence="6 10" id="KW-0819">tRNA processing</keyword>
<dbReference type="EC" id="2.1.1.74" evidence="10"/>
<dbReference type="Pfam" id="PF01134">
    <property type="entry name" value="GIDA"/>
    <property type="match status" value="1"/>
</dbReference>
<dbReference type="AlphaFoldDB" id="A0A7C2TL05"/>
<organism evidence="12">
    <name type="scientific">Desulfurivibrio alkaliphilus</name>
    <dbReference type="NCBI Taxonomy" id="427923"/>
    <lineage>
        <taxon>Bacteria</taxon>
        <taxon>Pseudomonadati</taxon>
        <taxon>Thermodesulfobacteriota</taxon>
        <taxon>Desulfobulbia</taxon>
        <taxon>Desulfobulbales</taxon>
        <taxon>Desulfobulbaceae</taxon>
        <taxon>Desulfurivibrio</taxon>
    </lineage>
</organism>
<dbReference type="GO" id="GO:0047151">
    <property type="term" value="F:tRNA (uracil(54)-C5)-methyltransferase activity, 5,10-methylenetetrahydrofolate-dependent"/>
    <property type="evidence" value="ECO:0007669"/>
    <property type="project" value="UniProtKB-UniRule"/>
</dbReference>
<dbReference type="GO" id="GO:0030488">
    <property type="term" value="P:tRNA methylation"/>
    <property type="evidence" value="ECO:0007669"/>
    <property type="project" value="TreeGrafter"/>
</dbReference>